<protein>
    <submittedName>
        <fullName evidence="1">Uncharacterized protein</fullName>
    </submittedName>
</protein>
<accession>A0A0A9DNU0</accession>
<evidence type="ECO:0000313" key="1">
    <source>
        <dbReference type="EMBL" id="JAD87325.1"/>
    </source>
</evidence>
<reference evidence="1" key="1">
    <citation type="submission" date="2014-09" db="EMBL/GenBank/DDBJ databases">
        <authorList>
            <person name="Magalhaes I.L.F."/>
            <person name="Oliveira U."/>
            <person name="Santos F.R."/>
            <person name="Vidigal T.H.D.A."/>
            <person name="Brescovit A.D."/>
            <person name="Santos A.J."/>
        </authorList>
    </citation>
    <scope>NUCLEOTIDE SEQUENCE</scope>
    <source>
        <tissue evidence="1">Shoot tissue taken approximately 20 cm above the soil surface</tissue>
    </source>
</reference>
<proteinExistence type="predicted"/>
<name>A0A0A9DNU0_ARUDO</name>
<dbReference type="EMBL" id="GBRH01210570">
    <property type="protein sequence ID" value="JAD87325.1"/>
    <property type="molecule type" value="Transcribed_RNA"/>
</dbReference>
<reference evidence="1" key="2">
    <citation type="journal article" date="2015" name="Data Brief">
        <title>Shoot transcriptome of the giant reed, Arundo donax.</title>
        <authorList>
            <person name="Barrero R.A."/>
            <person name="Guerrero F.D."/>
            <person name="Moolhuijzen P."/>
            <person name="Goolsby J.A."/>
            <person name="Tidwell J."/>
            <person name="Bellgard S.E."/>
            <person name="Bellgard M.I."/>
        </authorList>
    </citation>
    <scope>NUCLEOTIDE SEQUENCE</scope>
    <source>
        <tissue evidence="1">Shoot tissue taken approximately 20 cm above the soil surface</tissue>
    </source>
</reference>
<sequence>MAGVACCVLQWCQASRDGRRLGGVLGRE</sequence>
<organism evidence="1">
    <name type="scientific">Arundo donax</name>
    <name type="common">Giant reed</name>
    <name type="synonym">Donax arundinaceus</name>
    <dbReference type="NCBI Taxonomy" id="35708"/>
    <lineage>
        <taxon>Eukaryota</taxon>
        <taxon>Viridiplantae</taxon>
        <taxon>Streptophyta</taxon>
        <taxon>Embryophyta</taxon>
        <taxon>Tracheophyta</taxon>
        <taxon>Spermatophyta</taxon>
        <taxon>Magnoliopsida</taxon>
        <taxon>Liliopsida</taxon>
        <taxon>Poales</taxon>
        <taxon>Poaceae</taxon>
        <taxon>PACMAD clade</taxon>
        <taxon>Arundinoideae</taxon>
        <taxon>Arundineae</taxon>
        <taxon>Arundo</taxon>
    </lineage>
</organism>
<dbReference type="AlphaFoldDB" id="A0A0A9DNU0"/>